<evidence type="ECO:0000313" key="3">
    <source>
        <dbReference type="Proteomes" id="UP000054538"/>
    </source>
</evidence>
<name>A0A0D0DSV8_9AGAM</name>
<feature type="compositionally biased region" description="Basic and acidic residues" evidence="1">
    <location>
        <begin position="15"/>
        <end position="33"/>
    </location>
</feature>
<feature type="compositionally biased region" description="Low complexity" evidence="1">
    <location>
        <begin position="85"/>
        <end position="101"/>
    </location>
</feature>
<feature type="compositionally biased region" description="Gly residues" evidence="1">
    <location>
        <begin position="102"/>
        <end position="113"/>
    </location>
</feature>
<feature type="region of interest" description="Disordered" evidence="1">
    <location>
        <begin position="78"/>
        <end position="133"/>
    </location>
</feature>
<organism evidence="2 3">
    <name type="scientific">Paxillus rubicundulus Ve08.2h10</name>
    <dbReference type="NCBI Taxonomy" id="930991"/>
    <lineage>
        <taxon>Eukaryota</taxon>
        <taxon>Fungi</taxon>
        <taxon>Dikarya</taxon>
        <taxon>Basidiomycota</taxon>
        <taxon>Agaricomycotina</taxon>
        <taxon>Agaricomycetes</taxon>
        <taxon>Agaricomycetidae</taxon>
        <taxon>Boletales</taxon>
        <taxon>Paxilineae</taxon>
        <taxon>Paxillaceae</taxon>
        <taxon>Paxillus</taxon>
    </lineage>
</organism>
<dbReference type="EMBL" id="KN825393">
    <property type="protein sequence ID" value="KIK91391.1"/>
    <property type="molecule type" value="Genomic_DNA"/>
</dbReference>
<protein>
    <submittedName>
        <fullName evidence="2">Uncharacterized protein</fullName>
    </submittedName>
</protein>
<reference evidence="3" key="2">
    <citation type="submission" date="2015-01" db="EMBL/GenBank/DDBJ databases">
        <title>Evolutionary Origins and Diversification of the Mycorrhizal Mutualists.</title>
        <authorList>
            <consortium name="DOE Joint Genome Institute"/>
            <consortium name="Mycorrhizal Genomics Consortium"/>
            <person name="Kohler A."/>
            <person name="Kuo A."/>
            <person name="Nagy L.G."/>
            <person name="Floudas D."/>
            <person name="Copeland A."/>
            <person name="Barry K.W."/>
            <person name="Cichocki N."/>
            <person name="Veneault-Fourrey C."/>
            <person name="LaButti K."/>
            <person name="Lindquist E.A."/>
            <person name="Lipzen A."/>
            <person name="Lundell T."/>
            <person name="Morin E."/>
            <person name="Murat C."/>
            <person name="Riley R."/>
            <person name="Ohm R."/>
            <person name="Sun H."/>
            <person name="Tunlid A."/>
            <person name="Henrissat B."/>
            <person name="Grigoriev I.V."/>
            <person name="Hibbett D.S."/>
            <person name="Martin F."/>
        </authorList>
    </citation>
    <scope>NUCLEOTIDE SEQUENCE [LARGE SCALE GENOMIC DNA]</scope>
    <source>
        <strain evidence="3">Ve08.2h10</strain>
    </source>
</reference>
<dbReference type="InParanoid" id="A0A0D0DSV8"/>
<sequence length="133" mass="13197">MSKQPSITLTVDPGDDGRGEVKRQRTEGGDNTKEALKVSLGGMGGENEDMDIIPSDHGEEVKLPTSMLINAGALVAAGGGGGGPSRAAGLRARSDSAPMWGPGMGGDAGGAGGLSANWGRGRSGSSYGRGVQS</sequence>
<feature type="region of interest" description="Disordered" evidence="1">
    <location>
        <begin position="1"/>
        <end position="33"/>
    </location>
</feature>
<evidence type="ECO:0000313" key="2">
    <source>
        <dbReference type="EMBL" id="KIK91391.1"/>
    </source>
</evidence>
<accession>A0A0D0DSV8</accession>
<dbReference type="OrthoDB" id="10558259at2759"/>
<evidence type="ECO:0000256" key="1">
    <source>
        <dbReference type="SAM" id="MobiDB-lite"/>
    </source>
</evidence>
<keyword evidence="3" id="KW-1185">Reference proteome</keyword>
<reference evidence="2 3" key="1">
    <citation type="submission" date="2014-04" db="EMBL/GenBank/DDBJ databases">
        <authorList>
            <consortium name="DOE Joint Genome Institute"/>
            <person name="Kuo A."/>
            <person name="Kohler A."/>
            <person name="Jargeat P."/>
            <person name="Nagy L.G."/>
            <person name="Floudas D."/>
            <person name="Copeland A."/>
            <person name="Barry K.W."/>
            <person name="Cichocki N."/>
            <person name="Veneault-Fourrey C."/>
            <person name="LaButti K."/>
            <person name="Lindquist E.A."/>
            <person name="Lipzen A."/>
            <person name="Lundell T."/>
            <person name="Morin E."/>
            <person name="Murat C."/>
            <person name="Sun H."/>
            <person name="Tunlid A."/>
            <person name="Henrissat B."/>
            <person name="Grigoriev I.V."/>
            <person name="Hibbett D.S."/>
            <person name="Martin F."/>
            <person name="Nordberg H.P."/>
            <person name="Cantor M.N."/>
            <person name="Hua S.X."/>
        </authorList>
    </citation>
    <scope>NUCLEOTIDE SEQUENCE [LARGE SCALE GENOMIC DNA]</scope>
    <source>
        <strain evidence="2 3">Ve08.2h10</strain>
    </source>
</reference>
<feature type="compositionally biased region" description="Low complexity" evidence="1">
    <location>
        <begin position="119"/>
        <end position="133"/>
    </location>
</feature>
<proteinExistence type="predicted"/>
<dbReference type="AlphaFoldDB" id="A0A0D0DSV8"/>
<dbReference type="HOGENOM" id="CLU_1907350_0_0_1"/>
<dbReference type="Proteomes" id="UP000054538">
    <property type="component" value="Unassembled WGS sequence"/>
</dbReference>
<gene>
    <name evidence="2" type="ORF">PAXRUDRAFT_633513</name>
</gene>